<evidence type="ECO:0000313" key="1">
    <source>
        <dbReference type="EMBL" id="QHU35658.1"/>
    </source>
</evidence>
<accession>A0A6C0M036</accession>
<proteinExistence type="predicted"/>
<sequence length="281" mass="29857">MSSVYNAGLRRDARNKNASVDTLNVKTAIVSDGTLVLDAPNGVVLGNSTWLSSAPERYQLEEFFKRKPGLNADVQNAAEATRMIASTEFELLGTNATSASSTFSATRAAITLTTAGNANDQVIVLPHLDASQSAWAQVLWGTENQVVWECGLATGASITACSIWAGLKLTNTPVIATDNDQVFFRYDSAVGAVWTAVSSIGGTDTSTATGKSCAINTFYNLRIAIDAARKARFYVDGDLVATTAALTNDVNLIPYVGVMDTAGVAKAINLSYERISRHIFE</sequence>
<name>A0A6C0M036_9ZZZZ</name>
<dbReference type="AlphaFoldDB" id="A0A6C0M036"/>
<organism evidence="1">
    <name type="scientific">viral metagenome</name>
    <dbReference type="NCBI Taxonomy" id="1070528"/>
    <lineage>
        <taxon>unclassified sequences</taxon>
        <taxon>metagenomes</taxon>
        <taxon>organismal metagenomes</taxon>
    </lineage>
</organism>
<dbReference type="EMBL" id="MN740610">
    <property type="protein sequence ID" value="QHU35658.1"/>
    <property type="molecule type" value="Genomic_DNA"/>
</dbReference>
<reference evidence="1" key="1">
    <citation type="journal article" date="2020" name="Nature">
        <title>Giant virus diversity and host interactions through global metagenomics.</title>
        <authorList>
            <person name="Schulz F."/>
            <person name="Roux S."/>
            <person name="Paez-Espino D."/>
            <person name="Jungbluth S."/>
            <person name="Walsh D.A."/>
            <person name="Denef V.J."/>
            <person name="McMahon K.D."/>
            <person name="Konstantinidis K.T."/>
            <person name="Eloe-Fadrosh E.A."/>
            <person name="Kyrpides N.C."/>
            <person name="Woyke T."/>
        </authorList>
    </citation>
    <scope>NUCLEOTIDE SEQUENCE</scope>
    <source>
        <strain evidence="1">GVMAG-S-1029409-49</strain>
    </source>
</reference>
<protein>
    <submittedName>
        <fullName evidence="1">Uncharacterized protein</fullName>
    </submittedName>
</protein>